<evidence type="ECO:0000256" key="15">
    <source>
        <dbReference type="RuleBase" id="RU003530"/>
    </source>
</evidence>
<accession>A0A1E5CXS8</accession>
<evidence type="ECO:0000256" key="12">
    <source>
        <dbReference type="ARBA" id="ARBA00022993"/>
    </source>
</evidence>
<keyword evidence="11 14" id="KW-0067">ATP-binding</keyword>
<dbReference type="EC" id="2.7.1.33" evidence="5 14"/>
<comment type="catalytic activity">
    <reaction evidence="1 14 15">
        <text>(R)-pantothenate + ATP = (R)-4'-phosphopantothenate + ADP + H(+)</text>
        <dbReference type="Rhea" id="RHEA:16373"/>
        <dbReference type="ChEBI" id="CHEBI:10986"/>
        <dbReference type="ChEBI" id="CHEBI:15378"/>
        <dbReference type="ChEBI" id="CHEBI:29032"/>
        <dbReference type="ChEBI" id="CHEBI:30616"/>
        <dbReference type="ChEBI" id="CHEBI:456216"/>
        <dbReference type="EC" id="2.7.1.33"/>
    </reaction>
</comment>
<keyword evidence="10 14" id="KW-0418">Kinase</keyword>
<dbReference type="SUPFAM" id="SSF52540">
    <property type="entry name" value="P-loop containing nucleoside triphosphate hydrolases"/>
    <property type="match status" value="1"/>
</dbReference>
<feature type="binding site" evidence="14">
    <location>
        <begin position="87"/>
        <end position="94"/>
    </location>
    <ligand>
        <name>ATP</name>
        <dbReference type="ChEBI" id="CHEBI:30616"/>
    </ligand>
</feature>
<evidence type="ECO:0000259" key="16">
    <source>
        <dbReference type="Pfam" id="PF00485"/>
    </source>
</evidence>
<dbReference type="Pfam" id="PF00485">
    <property type="entry name" value="PRK"/>
    <property type="match status" value="1"/>
</dbReference>
<gene>
    <name evidence="14" type="primary">coaA</name>
    <name evidence="17" type="ORF">A130_17070</name>
</gene>
<dbReference type="UniPathway" id="UPA00241">
    <property type="reaction ID" value="UER00352"/>
</dbReference>
<keyword evidence="18" id="KW-1185">Reference proteome</keyword>
<evidence type="ECO:0000256" key="6">
    <source>
        <dbReference type="ARBA" id="ARBA00015080"/>
    </source>
</evidence>
<feature type="domain" description="Phosphoribulokinase/uridine kinase" evidence="16">
    <location>
        <begin position="82"/>
        <end position="239"/>
    </location>
</feature>
<dbReference type="CDD" id="cd02025">
    <property type="entry name" value="PanK"/>
    <property type="match status" value="1"/>
</dbReference>
<dbReference type="InterPro" id="IPR027417">
    <property type="entry name" value="P-loop_NTPase"/>
</dbReference>
<dbReference type="PANTHER" id="PTHR10285">
    <property type="entry name" value="URIDINE KINASE"/>
    <property type="match status" value="1"/>
</dbReference>
<dbReference type="InterPro" id="IPR006083">
    <property type="entry name" value="PRK/URK"/>
</dbReference>
<keyword evidence="8 14" id="KW-0808">Transferase</keyword>
<evidence type="ECO:0000256" key="11">
    <source>
        <dbReference type="ARBA" id="ARBA00022840"/>
    </source>
</evidence>
<name>A0A1E5CXS8_9VIBR</name>
<proteinExistence type="inferred from homology"/>
<evidence type="ECO:0000256" key="4">
    <source>
        <dbReference type="ARBA" id="ARBA00006087"/>
    </source>
</evidence>
<comment type="similarity">
    <text evidence="4 14 15">Belongs to the prokaryotic pantothenate kinase family.</text>
</comment>
<evidence type="ECO:0000313" key="17">
    <source>
        <dbReference type="EMBL" id="OEE75593.1"/>
    </source>
</evidence>
<organism evidence="17 18">
    <name type="scientific">Vibrio genomosp. F6 str. FF-238</name>
    <dbReference type="NCBI Taxonomy" id="1191298"/>
    <lineage>
        <taxon>Bacteria</taxon>
        <taxon>Pseudomonadati</taxon>
        <taxon>Pseudomonadota</taxon>
        <taxon>Gammaproteobacteria</taxon>
        <taxon>Vibrionales</taxon>
        <taxon>Vibrionaceae</taxon>
        <taxon>Vibrio</taxon>
    </lineage>
</organism>
<comment type="subcellular location">
    <subcellularLocation>
        <location evidence="2 14 15">Cytoplasm</location>
    </subcellularLocation>
</comment>
<dbReference type="GO" id="GO:0015937">
    <property type="term" value="P:coenzyme A biosynthetic process"/>
    <property type="evidence" value="ECO:0007669"/>
    <property type="project" value="UniProtKB-UniRule"/>
</dbReference>
<protein>
    <recommendedName>
        <fullName evidence="6 14">Pantothenate kinase</fullName>
        <ecNumber evidence="5 14">2.7.1.33</ecNumber>
    </recommendedName>
    <alternativeName>
        <fullName evidence="13 14">Pantothenic acid kinase</fullName>
    </alternativeName>
</protein>
<keyword evidence="9 14" id="KW-0547">Nucleotide-binding</keyword>
<dbReference type="GO" id="GO:0005737">
    <property type="term" value="C:cytoplasm"/>
    <property type="evidence" value="ECO:0007669"/>
    <property type="project" value="UniProtKB-SubCell"/>
</dbReference>
<evidence type="ECO:0000313" key="18">
    <source>
        <dbReference type="Proteomes" id="UP000094165"/>
    </source>
</evidence>
<dbReference type="GO" id="GO:0005524">
    <property type="term" value="F:ATP binding"/>
    <property type="evidence" value="ECO:0007669"/>
    <property type="project" value="UniProtKB-UniRule"/>
</dbReference>
<dbReference type="FunFam" id="3.40.50.300:FF:000242">
    <property type="entry name" value="Pantothenate kinase"/>
    <property type="match status" value="1"/>
</dbReference>
<dbReference type="InterPro" id="IPR004566">
    <property type="entry name" value="PanK"/>
</dbReference>
<dbReference type="AlphaFoldDB" id="A0A1E5CXS8"/>
<keyword evidence="12 14" id="KW-0173">Coenzyme A biosynthesis</keyword>
<evidence type="ECO:0000256" key="14">
    <source>
        <dbReference type="HAMAP-Rule" id="MF_00215"/>
    </source>
</evidence>
<comment type="caution">
    <text evidence="17">The sequence shown here is derived from an EMBL/GenBank/DDBJ whole genome shotgun (WGS) entry which is preliminary data.</text>
</comment>
<dbReference type="Gene3D" id="3.40.50.300">
    <property type="entry name" value="P-loop containing nucleotide triphosphate hydrolases"/>
    <property type="match status" value="1"/>
</dbReference>
<dbReference type="Proteomes" id="UP000094165">
    <property type="component" value="Unassembled WGS sequence"/>
</dbReference>
<evidence type="ECO:0000256" key="3">
    <source>
        <dbReference type="ARBA" id="ARBA00005225"/>
    </source>
</evidence>
<dbReference type="NCBIfam" id="TIGR00554">
    <property type="entry name" value="panK_bact"/>
    <property type="match status" value="1"/>
</dbReference>
<keyword evidence="7 14" id="KW-0963">Cytoplasm</keyword>
<evidence type="ECO:0000256" key="8">
    <source>
        <dbReference type="ARBA" id="ARBA00022679"/>
    </source>
</evidence>
<dbReference type="EMBL" id="AJYW02000148">
    <property type="protein sequence ID" value="OEE75593.1"/>
    <property type="molecule type" value="Genomic_DNA"/>
</dbReference>
<evidence type="ECO:0000256" key="9">
    <source>
        <dbReference type="ARBA" id="ARBA00022741"/>
    </source>
</evidence>
<evidence type="ECO:0000256" key="5">
    <source>
        <dbReference type="ARBA" id="ARBA00012102"/>
    </source>
</evidence>
<evidence type="ECO:0000256" key="13">
    <source>
        <dbReference type="ARBA" id="ARBA00032866"/>
    </source>
</evidence>
<evidence type="ECO:0000256" key="2">
    <source>
        <dbReference type="ARBA" id="ARBA00004496"/>
    </source>
</evidence>
<evidence type="ECO:0000256" key="7">
    <source>
        <dbReference type="ARBA" id="ARBA00022490"/>
    </source>
</evidence>
<evidence type="ECO:0000256" key="1">
    <source>
        <dbReference type="ARBA" id="ARBA00001206"/>
    </source>
</evidence>
<comment type="pathway">
    <text evidence="3 14 15">Cofactor biosynthesis; coenzyme A biosynthesis; CoA from (R)-pantothenate: step 1/5.</text>
</comment>
<dbReference type="PIRSF" id="PIRSF000545">
    <property type="entry name" value="Pantothenate_kin"/>
    <property type="match status" value="1"/>
</dbReference>
<dbReference type="RefSeq" id="WP_017051023.1">
    <property type="nucleotide sequence ID" value="NZ_AJYW02000148.1"/>
</dbReference>
<dbReference type="GO" id="GO:0004594">
    <property type="term" value="F:pantothenate kinase activity"/>
    <property type="evidence" value="ECO:0007669"/>
    <property type="project" value="UniProtKB-UniRule"/>
</dbReference>
<reference evidence="17 18" key="1">
    <citation type="journal article" date="2012" name="Science">
        <title>Ecological populations of bacteria act as socially cohesive units of antibiotic production and resistance.</title>
        <authorList>
            <person name="Cordero O.X."/>
            <person name="Wildschutte H."/>
            <person name="Kirkup B."/>
            <person name="Proehl S."/>
            <person name="Ngo L."/>
            <person name="Hussain F."/>
            <person name="Le Roux F."/>
            <person name="Mincer T."/>
            <person name="Polz M.F."/>
        </authorList>
    </citation>
    <scope>NUCLEOTIDE SEQUENCE [LARGE SCALE GENOMIC DNA]</scope>
    <source>
        <strain evidence="17 18">FF-238</strain>
    </source>
</reference>
<dbReference type="HAMAP" id="MF_00215">
    <property type="entry name" value="Pantothen_kinase_1"/>
    <property type="match status" value="1"/>
</dbReference>
<evidence type="ECO:0000256" key="10">
    <source>
        <dbReference type="ARBA" id="ARBA00022777"/>
    </source>
</evidence>
<sequence>MSPFMSFDRCQWTELRNSVPMTLSEDDLAELQGINENLTMKEAVDIYLPLSRLLNLYVAARQNRNSVLDQFLGNTGHAPPFVIGIAGSVAVGKSTTARLLCALLSRWENHPKVELITTDGFLYPNKVLEQRNLMSKKGFPESYNTKRLIQFVSDVKACKRNVQAPIYSHLTYDITPEVKNVDLPDVLIIEGLNVLQGGPEQDQSANHVFISDFLDFSLYVDADSTLIEQWYIERFMKFRDGAFAKPGSYFSHYTQLTKQDAELKARNIWQSINGKNLSENIQPTRERAHLILRKGKNHTVEQVLLRK</sequence>